<reference evidence="1 2" key="1">
    <citation type="submission" date="2018-11" db="EMBL/GenBank/DDBJ databases">
        <authorList>
            <consortium name="Pathogen Informatics"/>
        </authorList>
    </citation>
    <scope>NUCLEOTIDE SEQUENCE [LARGE SCALE GENOMIC DNA]</scope>
</reference>
<sequence length="89" mass="10000">MYCHFGQYDPPVGHKIPEALALPVYDGILGDSEDIHAHWNTIKAKLNAKVQEIRVARQLSTQLPQTGAALHELLGKELYYRVSLMVICN</sequence>
<dbReference type="OrthoDB" id="438545at2759"/>
<accession>A0A3P7MI02</accession>
<proteinExistence type="predicted"/>
<gene>
    <name evidence="1" type="ORF">CGOC_LOCUS9474</name>
</gene>
<keyword evidence="2" id="KW-1185">Reference proteome</keyword>
<dbReference type="EMBL" id="UYRV01107082">
    <property type="protein sequence ID" value="VDN23037.1"/>
    <property type="molecule type" value="Genomic_DNA"/>
</dbReference>
<evidence type="ECO:0000313" key="2">
    <source>
        <dbReference type="Proteomes" id="UP000271889"/>
    </source>
</evidence>
<dbReference type="Pfam" id="PF10234">
    <property type="entry name" value="Cluap1"/>
    <property type="match status" value="1"/>
</dbReference>
<evidence type="ECO:0000313" key="1">
    <source>
        <dbReference type="EMBL" id="VDN23037.1"/>
    </source>
</evidence>
<dbReference type="InterPro" id="IPR019366">
    <property type="entry name" value="Clusterin-associated_protein-1"/>
</dbReference>
<dbReference type="AlphaFoldDB" id="A0A3P7MI02"/>
<dbReference type="Proteomes" id="UP000271889">
    <property type="component" value="Unassembled WGS sequence"/>
</dbReference>
<protein>
    <submittedName>
        <fullName evidence="1">Uncharacterized protein</fullName>
    </submittedName>
</protein>
<name>A0A3P7MI02_CYLGO</name>
<organism evidence="1 2">
    <name type="scientific">Cylicostephanus goldi</name>
    <name type="common">Nematode worm</name>
    <dbReference type="NCBI Taxonomy" id="71465"/>
    <lineage>
        <taxon>Eukaryota</taxon>
        <taxon>Metazoa</taxon>
        <taxon>Ecdysozoa</taxon>
        <taxon>Nematoda</taxon>
        <taxon>Chromadorea</taxon>
        <taxon>Rhabditida</taxon>
        <taxon>Rhabditina</taxon>
        <taxon>Rhabditomorpha</taxon>
        <taxon>Strongyloidea</taxon>
        <taxon>Strongylidae</taxon>
        <taxon>Cylicostephanus</taxon>
    </lineage>
</organism>